<dbReference type="Gene3D" id="3.90.460.10">
    <property type="entry name" value="Ferredoxin thioredoxin reductase catalytic beta subunit"/>
    <property type="match status" value="1"/>
</dbReference>
<protein>
    <recommendedName>
        <fullName evidence="4">ferredoxin:thioredoxin reductase</fullName>
        <ecNumber evidence="4">1.8.7.2</ecNumber>
    </recommendedName>
    <alternativeName>
        <fullName evidence="12">Ferredoxin-thioredoxin reductase subunit B</fullName>
    </alternativeName>
</protein>
<dbReference type="Pfam" id="PF02943">
    <property type="entry name" value="FeThRed_B"/>
    <property type="match status" value="1"/>
</dbReference>
<evidence type="ECO:0000313" key="14">
    <source>
        <dbReference type="EMBL" id="AWB10925.1"/>
    </source>
</evidence>
<comment type="subunit">
    <text evidence="11">Heterodimer of subunit A (variable subunit) and subunit B (catalytic subunit). Heterodimeric FTR forms a complex with ferredoxin and thioredoxin.</text>
</comment>
<keyword evidence="15" id="KW-1185">Reference proteome</keyword>
<comment type="function">
    <text evidence="2">Catalytic subunit of the ferredoxin-thioredoxin reductase (FTR), which catalyzes the two-electron reduction of thioredoxins by the electrons provided by reduced ferredoxin.</text>
</comment>
<dbReference type="GO" id="GO:0051539">
    <property type="term" value="F:4 iron, 4 sulfur cluster binding"/>
    <property type="evidence" value="ECO:0007669"/>
    <property type="project" value="UniProtKB-KW"/>
</dbReference>
<dbReference type="GO" id="GO:0016730">
    <property type="term" value="F:oxidoreductase activity, acting on iron-sulfur proteins as donors"/>
    <property type="evidence" value="ECO:0007669"/>
    <property type="project" value="InterPro"/>
</dbReference>
<evidence type="ECO:0000256" key="11">
    <source>
        <dbReference type="ARBA" id="ARBA00026011"/>
    </source>
</evidence>
<dbReference type="SUPFAM" id="SSF57662">
    <property type="entry name" value="Ferredoxin thioredoxin reductase (FTR), catalytic beta chain"/>
    <property type="match status" value="1"/>
</dbReference>
<proteinExistence type="inferred from homology"/>
<dbReference type="EC" id="1.8.7.2" evidence="4"/>
<evidence type="ECO:0000313" key="15">
    <source>
        <dbReference type="Proteomes" id="UP000244792"/>
    </source>
</evidence>
<evidence type="ECO:0000256" key="4">
    <source>
        <dbReference type="ARBA" id="ARBA00012358"/>
    </source>
</evidence>
<keyword evidence="6" id="KW-0479">Metal-binding</keyword>
<dbReference type="Proteomes" id="UP000244792">
    <property type="component" value="Chromosome"/>
</dbReference>
<evidence type="ECO:0000256" key="8">
    <source>
        <dbReference type="ARBA" id="ARBA00023004"/>
    </source>
</evidence>
<evidence type="ECO:0000256" key="10">
    <source>
        <dbReference type="ARBA" id="ARBA00023157"/>
    </source>
</evidence>
<name>A0A2R4W2D3_THEAF</name>
<keyword evidence="9" id="KW-0411">Iron-sulfur</keyword>
<comment type="catalytic activity">
    <reaction evidence="13">
        <text>[thioredoxin]-disulfide + 2 reduced [2Fe-2S]-[ferredoxin] + 2 H(+) = [thioredoxin]-dithiol + 2 oxidized [2Fe-2S]-[ferredoxin]</text>
        <dbReference type="Rhea" id="RHEA:42336"/>
        <dbReference type="Rhea" id="RHEA-COMP:10000"/>
        <dbReference type="Rhea" id="RHEA-COMP:10001"/>
        <dbReference type="Rhea" id="RHEA-COMP:10698"/>
        <dbReference type="Rhea" id="RHEA-COMP:10700"/>
        <dbReference type="ChEBI" id="CHEBI:15378"/>
        <dbReference type="ChEBI" id="CHEBI:29950"/>
        <dbReference type="ChEBI" id="CHEBI:33737"/>
        <dbReference type="ChEBI" id="CHEBI:33738"/>
        <dbReference type="ChEBI" id="CHEBI:50058"/>
        <dbReference type="EC" id="1.8.7.2"/>
    </reaction>
</comment>
<sequence>MAPVTPEKLFEILTKYAHSKGQELNNDLEHTMSIIRGILENEKRNGYRGCPCRLNSGDRERDRDIICPCVYKDKDVEEYGSCYCGLYVSHEWNQNPDKRVTVPERRPFDKLFG</sequence>
<evidence type="ECO:0000256" key="7">
    <source>
        <dbReference type="ARBA" id="ARBA00023002"/>
    </source>
</evidence>
<evidence type="ECO:0000256" key="3">
    <source>
        <dbReference type="ARBA" id="ARBA00007941"/>
    </source>
</evidence>
<evidence type="ECO:0000256" key="13">
    <source>
        <dbReference type="ARBA" id="ARBA00048150"/>
    </source>
</evidence>
<dbReference type="InterPro" id="IPR036644">
    <property type="entry name" value="FTR_bsu_sf"/>
</dbReference>
<dbReference type="GO" id="GO:0046872">
    <property type="term" value="F:metal ion binding"/>
    <property type="evidence" value="ECO:0007669"/>
    <property type="project" value="UniProtKB-KW"/>
</dbReference>
<reference evidence="14 15" key="1">
    <citation type="submission" date="2017-04" db="EMBL/GenBank/DDBJ databases">
        <title>Genomic insights into metabolism of Thermodesulfobium acidiphilum.</title>
        <authorList>
            <person name="Toshchakov S.V."/>
            <person name="Frolov E.N."/>
            <person name="Kublanov I.V."/>
            <person name="Samarov N.I."/>
            <person name="Novikov A."/>
            <person name="Lebedinsky A.V."/>
            <person name="Bonch-Osmolovskaya E.A."/>
            <person name="Chernyh N.A."/>
        </authorList>
    </citation>
    <scope>NUCLEOTIDE SEQUENCE [LARGE SCALE GENOMIC DNA]</scope>
    <source>
        <strain evidence="14 15">3127-1</strain>
    </source>
</reference>
<dbReference type="PANTHER" id="PTHR35113">
    <property type="entry name" value="FERREDOXIN-THIOREDOXIN REDUCTASE CATALYTIC CHAIN, CHLOROPLASTIC"/>
    <property type="match status" value="1"/>
</dbReference>
<keyword evidence="7" id="KW-0560">Oxidoreductase</keyword>
<accession>A0A2R4W2D3</accession>
<evidence type="ECO:0000256" key="12">
    <source>
        <dbReference type="ARBA" id="ARBA00030295"/>
    </source>
</evidence>
<comment type="cofactor">
    <cofactor evidence="1">
        <name>[4Fe-4S] cluster</name>
        <dbReference type="ChEBI" id="CHEBI:49883"/>
    </cofactor>
</comment>
<dbReference type="InterPro" id="IPR004209">
    <property type="entry name" value="FTR_bsu"/>
</dbReference>
<keyword evidence="8" id="KW-0408">Iron</keyword>
<evidence type="ECO:0000256" key="9">
    <source>
        <dbReference type="ARBA" id="ARBA00023014"/>
    </source>
</evidence>
<keyword evidence="10" id="KW-1015">Disulfide bond</keyword>
<dbReference type="OrthoDB" id="9782739at2"/>
<keyword evidence="5" id="KW-0004">4Fe-4S</keyword>
<organism evidence="14 15">
    <name type="scientific">Thermodesulfobium acidiphilum</name>
    <dbReference type="NCBI Taxonomy" id="1794699"/>
    <lineage>
        <taxon>Bacteria</taxon>
        <taxon>Pseudomonadati</taxon>
        <taxon>Thermodesulfobiota</taxon>
        <taxon>Thermodesulfobiia</taxon>
        <taxon>Thermodesulfobiales</taxon>
        <taxon>Thermodesulfobiaceae</taxon>
        <taxon>Thermodesulfobium</taxon>
    </lineage>
</organism>
<dbReference type="EMBL" id="CP020921">
    <property type="protein sequence ID" value="AWB10925.1"/>
    <property type="molecule type" value="Genomic_DNA"/>
</dbReference>
<dbReference type="KEGG" id="taci:TDSAC_1589"/>
<evidence type="ECO:0000256" key="6">
    <source>
        <dbReference type="ARBA" id="ARBA00022723"/>
    </source>
</evidence>
<evidence type="ECO:0000256" key="5">
    <source>
        <dbReference type="ARBA" id="ARBA00022485"/>
    </source>
</evidence>
<dbReference type="RefSeq" id="WP_108309794.1">
    <property type="nucleotide sequence ID" value="NZ_CP020921.1"/>
</dbReference>
<dbReference type="AlphaFoldDB" id="A0A2R4W2D3"/>
<comment type="similarity">
    <text evidence="3">Belongs to the ferredoxin thioredoxin reductase beta subunit family.</text>
</comment>
<evidence type="ECO:0000256" key="2">
    <source>
        <dbReference type="ARBA" id="ARBA00003945"/>
    </source>
</evidence>
<gene>
    <name evidence="14" type="ORF">TDSAC_1589</name>
</gene>
<evidence type="ECO:0000256" key="1">
    <source>
        <dbReference type="ARBA" id="ARBA00001966"/>
    </source>
</evidence>
<dbReference type="PANTHER" id="PTHR35113:SF1">
    <property type="entry name" value="FERREDOXIN-THIOREDOXIN REDUCTASE CATALYTIC CHAIN, CHLOROPLASTIC"/>
    <property type="match status" value="1"/>
</dbReference>